<feature type="binding site" evidence="12">
    <location>
        <position position="128"/>
    </location>
    <ligand>
        <name>NAD(+)</name>
        <dbReference type="ChEBI" id="CHEBI:57540"/>
    </ligand>
</feature>
<organism evidence="14 15">
    <name type="scientific">Candidatus Caccopulliclostridium gallistercoris</name>
    <dbReference type="NCBI Taxonomy" id="2840719"/>
    <lineage>
        <taxon>Bacteria</taxon>
        <taxon>Bacillati</taxon>
        <taxon>Bacillota</taxon>
        <taxon>Clostridia</taxon>
        <taxon>Candidatus Caccopulliclostridium</taxon>
    </lineage>
</organism>
<feature type="active site" description="N6-AMP-lysine intermediate" evidence="12">
    <location>
        <position position="107"/>
    </location>
</feature>
<reference evidence="14" key="1">
    <citation type="submission" date="2020-10" db="EMBL/GenBank/DDBJ databases">
        <authorList>
            <person name="Gilroy R."/>
        </authorList>
    </citation>
    <scope>NUCLEOTIDE SEQUENCE</scope>
    <source>
        <strain evidence="14">CHK186-9395</strain>
    </source>
</reference>
<feature type="binding site" evidence="12">
    <location>
        <position position="105"/>
    </location>
    <ligand>
        <name>NAD(+)</name>
        <dbReference type="ChEBI" id="CHEBI:57540"/>
    </ligand>
</feature>
<dbReference type="Proteomes" id="UP000886861">
    <property type="component" value="Unassembled WGS sequence"/>
</dbReference>
<feature type="binding site" evidence="12">
    <location>
        <begin position="28"/>
        <end position="32"/>
    </location>
    <ligand>
        <name>NAD(+)</name>
        <dbReference type="ChEBI" id="CHEBI:57540"/>
    </ligand>
</feature>
<feature type="binding site" evidence="12">
    <location>
        <position position="393"/>
    </location>
    <ligand>
        <name>Zn(2+)</name>
        <dbReference type="ChEBI" id="CHEBI:29105"/>
    </ligand>
</feature>
<comment type="function">
    <text evidence="1 12">DNA ligase that catalyzes the formation of phosphodiester linkages between 5'-phosphoryl and 3'-hydroxyl groups in double-stranded DNA using NAD as a coenzyme and as the energy source for the reaction. It is essential for DNA replication and repair of damaged DNA.</text>
</comment>
<evidence type="ECO:0000256" key="7">
    <source>
        <dbReference type="ARBA" id="ARBA00022842"/>
    </source>
</evidence>
<dbReference type="Gene3D" id="3.40.50.10190">
    <property type="entry name" value="BRCT domain"/>
    <property type="match status" value="1"/>
</dbReference>
<dbReference type="GO" id="GO:0003911">
    <property type="term" value="F:DNA ligase (NAD+) activity"/>
    <property type="evidence" value="ECO:0007669"/>
    <property type="project" value="UniProtKB-UniRule"/>
</dbReference>
<evidence type="ECO:0000256" key="4">
    <source>
        <dbReference type="ARBA" id="ARBA00022723"/>
    </source>
</evidence>
<evidence type="ECO:0000256" key="5">
    <source>
        <dbReference type="ARBA" id="ARBA00022763"/>
    </source>
</evidence>
<dbReference type="InterPro" id="IPR036420">
    <property type="entry name" value="BRCT_dom_sf"/>
</dbReference>
<dbReference type="InterPro" id="IPR003583">
    <property type="entry name" value="Hlx-hairpin-Hlx_DNA-bd_motif"/>
</dbReference>
<dbReference type="EMBL" id="DVOJ01000007">
    <property type="protein sequence ID" value="HIV01319.1"/>
    <property type="molecule type" value="Genomic_DNA"/>
</dbReference>
<comment type="catalytic activity">
    <reaction evidence="11 12">
        <text>NAD(+) + (deoxyribonucleotide)n-3'-hydroxyl + 5'-phospho-(deoxyribonucleotide)m = (deoxyribonucleotide)n+m + AMP + beta-nicotinamide D-nucleotide.</text>
        <dbReference type="EC" id="6.5.1.2"/>
    </reaction>
</comment>
<dbReference type="InterPro" id="IPR041663">
    <property type="entry name" value="DisA/LigA_HHH"/>
</dbReference>
<dbReference type="NCBIfam" id="NF005932">
    <property type="entry name" value="PRK07956.1"/>
    <property type="match status" value="1"/>
</dbReference>
<proteinExistence type="inferred from homology"/>
<dbReference type="GO" id="GO:0006281">
    <property type="term" value="P:DNA repair"/>
    <property type="evidence" value="ECO:0007669"/>
    <property type="project" value="UniProtKB-KW"/>
</dbReference>
<dbReference type="Pfam" id="PF00533">
    <property type="entry name" value="BRCT"/>
    <property type="match status" value="1"/>
</dbReference>
<dbReference type="NCBIfam" id="TIGR00575">
    <property type="entry name" value="dnlj"/>
    <property type="match status" value="1"/>
</dbReference>
<dbReference type="Gene3D" id="2.40.50.140">
    <property type="entry name" value="Nucleic acid-binding proteins"/>
    <property type="match status" value="1"/>
</dbReference>
<dbReference type="AlphaFoldDB" id="A0A9D1NDW9"/>
<dbReference type="CDD" id="cd17748">
    <property type="entry name" value="BRCT_DNA_ligase_like"/>
    <property type="match status" value="1"/>
</dbReference>
<evidence type="ECO:0000256" key="2">
    <source>
        <dbReference type="ARBA" id="ARBA00022598"/>
    </source>
</evidence>
<dbReference type="InterPro" id="IPR004149">
    <property type="entry name" value="Znf_DNAligase_C4"/>
</dbReference>
<feature type="binding site" evidence="12">
    <location>
        <position position="406"/>
    </location>
    <ligand>
        <name>Zn(2+)</name>
        <dbReference type="ChEBI" id="CHEBI:29105"/>
    </ligand>
</feature>
<dbReference type="Pfam" id="PF03119">
    <property type="entry name" value="DNA_ligase_ZBD"/>
    <property type="match status" value="1"/>
</dbReference>
<keyword evidence="6 12" id="KW-0862">Zinc</keyword>
<sequence length="649" mass="73260">MDRMQELVQELDKHIYNYYVLDNPTISDAEYDKLYDELVKLEKETGIILPNSPTQRVGGEVLEGFKKHRHEVQLYSLDKCQSKEELEKWVDGIKKVFPAATFAVEYKFDGLTIVCKYQNGFFVEASTRGNGIIGEDVTEQAKTIRSIPLKIPFKNELLIQGEGMITLSNLEKYNKTSTEPLKNARNAVAGAIRNLDPKETAKRKLDLFSYQILKIDGKTFKTQEEMHNFLVENGFKTGDYFKICTSFQEIWQQIEHIGNIKKSLDILMDGVVIKLNEVSHRDEFGYTAKFPKWAIAFKFPAEELSTTLEDVVWQVGRTGKLTPIAIIDPVNLAGASVRRATLNNMGDIERKKVKIGSRVFVRRSNEVIPEILGLAEDMPNSKEITAPTHCPSCGAELIENGANIFCPNSSSCPEQIIDRLTNFASREAMDIDGFSIMTAGDLYEKLGVKKFHELYTLTREDVLKLENFKDKKADNLLNAINNSKTATLPKFIYALGIEGVGVKTAKDLAKKFGNLENLRNASFEDILSVFNIGEVIAKNIFDYFHNEDNVEELDKLLNFVKVENYREEIKENEFTNKKVVITGTFERFGRMELTALLESFGAQVVGSVSKNTDLVLAGESAGSKLAKAQTLGVKVMEEEEFYRVLDGQN</sequence>
<dbReference type="InterPro" id="IPR001357">
    <property type="entry name" value="BRCT_dom"/>
</dbReference>
<dbReference type="GO" id="GO:0003677">
    <property type="term" value="F:DNA binding"/>
    <property type="evidence" value="ECO:0007669"/>
    <property type="project" value="InterPro"/>
</dbReference>
<keyword evidence="9 12" id="KW-0234">DNA repair</keyword>
<feature type="binding site" evidence="12">
    <location>
        <position position="274"/>
    </location>
    <ligand>
        <name>NAD(+)</name>
        <dbReference type="ChEBI" id="CHEBI:57540"/>
    </ligand>
</feature>
<dbReference type="Pfam" id="PF03120">
    <property type="entry name" value="OB_DNA_ligase"/>
    <property type="match status" value="1"/>
</dbReference>
<evidence type="ECO:0000256" key="9">
    <source>
        <dbReference type="ARBA" id="ARBA00023204"/>
    </source>
</evidence>
<dbReference type="SMART" id="SM00278">
    <property type="entry name" value="HhH1"/>
    <property type="match status" value="4"/>
</dbReference>
<dbReference type="SUPFAM" id="SSF47781">
    <property type="entry name" value="RuvA domain 2-like"/>
    <property type="match status" value="1"/>
</dbReference>
<dbReference type="PIRSF" id="PIRSF001604">
    <property type="entry name" value="LigA"/>
    <property type="match status" value="1"/>
</dbReference>
<evidence type="ECO:0000256" key="8">
    <source>
        <dbReference type="ARBA" id="ARBA00023027"/>
    </source>
</evidence>
<gene>
    <name evidence="12 14" type="primary">ligA</name>
    <name evidence="14" type="ORF">IAA62_02040</name>
</gene>
<comment type="caution">
    <text evidence="14">The sequence shown here is derived from an EMBL/GenBank/DDBJ whole genome shotgun (WGS) entry which is preliminary data.</text>
</comment>
<keyword evidence="7 12" id="KW-0460">Magnesium</keyword>
<protein>
    <recommendedName>
        <fullName evidence="12">DNA ligase</fullName>
        <ecNumber evidence="12">6.5.1.2</ecNumber>
    </recommendedName>
    <alternativeName>
        <fullName evidence="12">Polydeoxyribonucleotide synthase [NAD(+)]</fullName>
    </alternativeName>
</protein>
<evidence type="ECO:0000256" key="12">
    <source>
        <dbReference type="HAMAP-Rule" id="MF_01588"/>
    </source>
</evidence>
<dbReference type="Pfam" id="PF01653">
    <property type="entry name" value="DNA_ligase_aden"/>
    <property type="match status" value="1"/>
</dbReference>
<dbReference type="InterPro" id="IPR013840">
    <property type="entry name" value="DNAligase_N"/>
</dbReference>
<evidence type="ECO:0000256" key="10">
    <source>
        <dbReference type="ARBA" id="ARBA00023211"/>
    </source>
</evidence>
<dbReference type="Gene3D" id="1.10.150.20">
    <property type="entry name" value="5' to 3' exonuclease, C-terminal subdomain"/>
    <property type="match status" value="2"/>
</dbReference>
<evidence type="ECO:0000256" key="11">
    <source>
        <dbReference type="ARBA" id="ARBA00034005"/>
    </source>
</evidence>
<dbReference type="EC" id="6.5.1.2" evidence="12"/>
<evidence type="ECO:0000256" key="1">
    <source>
        <dbReference type="ARBA" id="ARBA00004067"/>
    </source>
</evidence>
<dbReference type="SMART" id="SM00292">
    <property type="entry name" value="BRCT"/>
    <property type="match status" value="1"/>
</dbReference>
<dbReference type="PROSITE" id="PS50172">
    <property type="entry name" value="BRCT"/>
    <property type="match status" value="1"/>
</dbReference>
<dbReference type="InterPro" id="IPR012340">
    <property type="entry name" value="NA-bd_OB-fold"/>
</dbReference>
<evidence type="ECO:0000313" key="14">
    <source>
        <dbReference type="EMBL" id="HIV01319.1"/>
    </source>
</evidence>
<evidence type="ECO:0000259" key="13">
    <source>
        <dbReference type="PROSITE" id="PS50172"/>
    </source>
</evidence>
<keyword evidence="4 12" id="KW-0479">Metal-binding</keyword>
<evidence type="ECO:0000256" key="3">
    <source>
        <dbReference type="ARBA" id="ARBA00022705"/>
    </source>
</evidence>
<dbReference type="SUPFAM" id="SSF52113">
    <property type="entry name" value="BRCT domain"/>
    <property type="match status" value="1"/>
</dbReference>
<evidence type="ECO:0000256" key="6">
    <source>
        <dbReference type="ARBA" id="ARBA00022833"/>
    </source>
</evidence>
<dbReference type="SMART" id="SM00532">
    <property type="entry name" value="LIGANc"/>
    <property type="match status" value="1"/>
</dbReference>
<keyword evidence="5 12" id="KW-0227">DNA damage</keyword>
<accession>A0A9D1NDW9</accession>
<keyword evidence="2 12" id="KW-0436">Ligase</keyword>
<feature type="binding site" evidence="12">
    <location>
        <position position="298"/>
    </location>
    <ligand>
        <name>NAD(+)</name>
        <dbReference type="ChEBI" id="CHEBI:57540"/>
    </ligand>
</feature>
<feature type="binding site" evidence="12">
    <location>
        <position position="390"/>
    </location>
    <ligand>
        <name>Zn(2+)</name>
        <dbReference type="ChEBI" id="CHEBI:29105"/>
    </ligand>
</feature>
<keyword evidence="3 12" id="KW-0235">DNA replication</keyword>
<keyword evidence="8 12" id="KW-0520">NAD</keyword>
<reference evidence="14" key="2">
    <citation type="journal article" date="2021" name="PeerJ">
        <title>Extensive microbial diversity within the chicken gut microbiome revealed by metagenomics and culture.</title>
        <authorList>
            <person name="Gilroy R."/>
            <person name="Ravi A."/>
            <person name="Getino M."/>
            <person name="Pursley I."/>
            <person name="Horton D.L."/>
            <person name="Alikhan N.F."/>
            <person name="Baker D."/>
            <person name="Gharbi K."/>
            <person name="Hall N."/>
            <person name="Watson M."/>
            <person name="Adriaenssens E.M."/>
            <person name="Foster-Nyarko E."/>
            <person name="Jarju S."/>
            <person name="Secka A."/>
            <person name="Antonio M."/>
            <person name="Oren A."/>
            <person name="Chaudhuri R.R."/>
            <person name="La Ragione R."/>
            <person name="Hildebrand F."/>
            <person name="Pallen M.J."/>
        </authorList>
    </citation>
    <scope>NUCLEOTIDE SEQUENCE</scope>
    <source>
        <strain evidence="14">CHK186-9395</strain>
    </source>
</reference>
<dbReference type="InterPro" id="IPR004150">
    <property type="entry name" value="NAD_DNA_ligase_OB"/>
</dbReference>
<evidence type="ECO:0000313" key="15">
    <source>
        <dbReference type="Proteomes" id="UP000886861"/>
    </source>
</evidence>
<dbReference type="InterPro" id="IPR010994">
    <property type="entry name" value="RuvA_2-like"/>
</dbReference>
<keyword evidence="10 12" id="KW-0464">Manganese</keyword>
<dbReference type="InterPro" id="IPR013839">
    <property type="entry name" value="DNAligase_adenylation"/>
</dbReference>
<feature type="binding site" evidence="12">
    <location>
        <begin position="76"/>
        <end position="77"/>
    </location>
    <ligand>
        <name>NAD(+)</name>
        <dbReference type="ChEBI" id="CHEBI:57540"/>
    </ligand>
</feature>
<dbReference type="InterPro" id="IPR001679">
    <property type="entry name" value="DNA_ligase"/>
</dbReference>
<dbReference type="CDD" id="cd00114">
    <property type="entry name" value="LIGANc"/>
    <property type="match status" value="1"/>
</dbReference>
<dbReference type="Gene3D" id="3.30.470.30">
    <property type="entry name" value="DNA ligase/mRNA capping enzyme"/>
    <property type="match status" value="1"/>
</dbReference>
<dbReference type="GO" id="GO:0006260">
    <property type="term" value="P:DNA replication"/>
    <property type="evidence" value="ECO:0007669"/>
    <property type="project" value="UniProtKB-KW"/>
</dbReference>
<feature type="binding site" evidence="12">
    <location>
        <position position="162"/>
    </location>
    <ligand>
        <name>NAD(+)</name>
        <dbReference type="ChEBI" id="CHEBI:57540"/>
    </ligand>
</feature>
<dbReference type="HAMAP" id="MF_01588">
    <property type="entry name" value="DNA_ligase_A"/>
    <property type="match status" value="1"/>
</dbReference>
<feature type="domain" description="BRCT" evidence="13">
    <location>
        <begin position="569"/>
        <end position="649"/>
    </location>
</feature>
<dbReference type="SUPFAM" id="SSF56091">
    <property type="entry name" value="DNA ligase/mRNA capping enzyme, catalytic domain"/>
    <property type="match status" value="1"/>
</dbReference>
<dbReference type="SUPFAM" id="SSF50249">
    <property type="entry name" value="Nucleic acid-binding proteins"/>
    <property type="match status" value="1"/>
</dbReference>
<name>A0A9D1NDW9_9FIRM</name>
<feature type="binding site" evidence="12">
    <location>
        <position position="412"/>
    </location>
    <ligand>
        <name>Zn(2+)</name>
        <dbReference type="ChEBI" id="CHEBI:29105"/>
    </ligand>
</feature>
<dbReference type="GO" id="GO:0046872">
    <property type="term" value="F:metal ion binding"/>
    <property type="evidence" value="ECO:0007669"/>
    <property type="project" value="UniProtKB-KW"/>
</dbReference>
<comment type="cofactor">
    <cofactor evidence="12">
        <name>Mg(2+)</name>
        <dbReference type="ChEBI" id="CHEBI:18420"/>
    </cofactor>
    <cofactor evidence="12">
        <name>Mn(2+)</name>
        <dbReference type="ChEBI" id="CHEBI:29035"/>
    </cofactor>
</comment>
<dbReference type="Gene3D" id="1.10.287.610">
    <property type="entry name" value="Helix hairpin bin"/>
    <property type="match status" value="1"/>
</dbReference>
<comment type="similarity">
    <text evidence="12">Belongs to the NAD-dependent DNA ligase family. LigA subfamily.</text>
</comment>
<dbReference type="Pfam" id="PF12826">
    <property type="entry name" value="HHH_2"/>
    <property type="match status" value="1"/>
</dbReference>